<keyword evidence="4" id="KW-1185">Reference proteome</keyword>
<dbReference type="EMBL" id="JBHUHT010000017">
    <property type="protein sequence ID" value="MFD2097382.1"/>
    <property type="molecule type" value="Genomic_DNA"/>
</dbReference>
<dbReference type="Proteomes" id="UP001597380">
    <property type="component" value="Unassembled WGS sequence"/>
</dbReference>
<organism evidence="3 4">
    <name type="scientific">Corallincola platygyrae</name>
    <dbReference type="NCBI Taxonomy" id="1193278"/>
    <lineage>
        <taxon>Bacteria</taxon>
        <taxon>Pseudomonadati</taxon>
        <taxon>Pseudomonadota</taxon>
        <taxon>Gammaproteobacteria</taxon>
        <taxon>Alteromonadales</taxon>
        <taxon>Psychromonadaceae</taxon>
        <taxon>Corallincola</taxon>
    </lineage>
</organism>
<evidence type="ECO:0000259" key="2">
    <source>
        <dbReference type="PROSITE" id="PS51746"/>
    </source>
</evidence>
<feature type="compositionally biased region" description="Basic and acidic residues" evidence="1">
    <location>
        <begin position="359"/>
        <end position="376"/>
    </location>
</feature>
<feature type="compositionally biased region" description="Basic and acidic residues" evidence="1">
    <location>
        <begin position="396"/>
        <end position="405"/>
    </location>
</feature>
<dbReference type="PROSITE" id="PS51746">
    <property type="entry name" value="PPM_2"/>
    <property type="match status" value="1"/>
</dbReference>
<name>A0ABW4XQY2_9GAMM</name>
<protein>
    <submittedName>
        <fullName evidence="3">Protein phosphatase 2C domain-containing protein</fullName>
    </submittedName>
</protein>
<dbReference type="RefSeq" id="WP_345340545.1">
    <property type="nucleotide sequence ID" value="NZ_BAABLI010000015.1"/>
</dbReference>
<dbReference type="Pfam" id="PF13672">
    <property type="entry name" value="PP2C_2"/>
    <property type="match status" value="1"/>
</dbReference>
<dbReference type="InterPro" id="IPR036457">
    <property type="entry name" value="PPM-type-like_dom_sf"/>
</dbReference>
<sequence>MADTPLMAGAQIQGARDYQEDSFGHWQINDQGDLLLLVADGMGGHAAGDTASQLAKDTFLAHYQQAKDGGAPASVILRDALYAANDAITQHIDENPGHEGMGCTLLAAVVADQSVTWVSVGDSPMWLLRDGQLHRLNDDHSMLPVLQGLVELGRMTEEELATDSRRNALRSALCGDQLSLVDQPDTPFPLKEGDQILLASDGVQTLAETEIATQLATHNSDPTAGVRALLGAVHDVQSPGQDNATAVVASIVSGGSAAPEPKQGSSSSMTLYAVGLVFAMAAVLWFMQPVPEPMVPATDTTPAEISDAPVSEPEADTDLTPEQDTAPADLKPLVTDPQPEQASPELMPEPEAPEAENLDEQKGADQAEAAPEKSDMAVDDDTDTKKLDEAPSPIEPKAEQEKNNE</sequence>
<dbReference type="SUPFAM" id="SSF81606">
    <property type="entry name" value="PP2C-like"/>
    <property type="match status" value="1"/>
</dbReference>
<dbReference type="CDD" id="cd00143">
    <property type="entry name" value="PP2Cc"/>
    <property type="match status" value="1"/>
</dbReference>
<evidence type="ECO:0000256" key="1">
    <source>
        <dbReference type="SAM" id="MobiDB-lite"/>
    </source>
</evidence>
<dbReference type="SMART" id="SM00331">
    <property type="entry name" value="PP2C_SIG"/>
    <property type="match status" value="1"/>
</dbReference>
<accession>A0ABW4XQY2</accession>
<dbReference type="InterPro" id="IPR001932">
    <property type="entry name" value="PPM-type_phosphatase-like_dom"/>
</dbReference>
<dbReference type="Gene3D" id="3.60.40.10">
    <property type="entry name" value="PPM-type phosphatase domain"/>
    <property type="match status" value="1"/>
</dbReference>
<gene>
    <name evidence="3" type="ORF">ACFSJ3_15395</name>
</gene>
<comment type="caution">
    <text evidence="3">The sequence shown here is derived from an EMBL/GenBank/DDBJ whole genome shotgun (WGS) entry which is preliminary data.</text>
</comment>
<evidence type="ECO:0000313" key="4">
    <source>
        <dbReference type="Proteomes" id="UP001597380"/>
    </source>
</evidence>
<evidence type="ECO:0000313" key="3">
    <source>
        <dbReference type="EMBL" id="MFD2097382.1"/>
    </source>
</evidence>
<reference evidence="4" key="1">
    <citation type="journal article" date="2019" name="Int. J. Syst. Evol. Microbiol.">
        <title>The Global Catalogue of Microorganisms (GCM) 10K type strain sequencing project: providing services to taxonomists for standard genome sequencing and annotation.</title>
        <authorList>
            <consortium name="The Broad Institute Genomics Platform"/>
            <consortium name="The Broad Institute Genome Sequencing Center for Infectious Disease"/>
            <person name="Wu L."/>
            <person name="Ma J."/>
        </authorList>
    </citation>
    <scope>NUCLEOTIDE SEQUENCE [LARGE SCALE GENOMIC DNA]</scope>
    <source>
        <strain evidence="4">CGMCC 1.10992</strain>
    </source>
</reference>
<feature type="domain" description="PPM-type phosphatase" evidence="2">
    <location>
        <begin position="6"/>
        <end position="251"/>
    </location>
</feature>
<dbReference type="SMART" id="SM00332">
    <property type="entry name" value="PP2Cc"/>
    <property type="match status" value="1"/>
</dbReference>
<feature type="region of interest" description="Disordered" evidence="1">
    <location>
        <begin position="297"/>
        <end position="405"/>
    </location>
</feature>
<proteinExistence type="predicted"/>